<dbReference type="AlphaFoldDB" id="A0AAF3EWU3"/>
<feature type="transmembrane region" description="Helical" evidence="6">
    <location>
        <begin position="258"/>
        <end position="277"/>
    </location>
</feature>
<evidence type="ECO:0000256" key="5">
    <source>
        <dbReference type="SAM" id="Coils"/>
    </source>
</evidence>
<accession>A0AAF3EWU3</accession>
<feature type="transmembrane region" description="Helical" evidence="6">
    <location>
        <begin position="233"/>
        <end position="251"/>
    </location>
</feature>
<dbReference type="PANTHER" id="PTHR24064">
    <property type="entry name" value="SOLUTE CARRIER FAMILY 22 MEMBER"/>
    <property type="match status" value="1"/>
</dbReference>
<dbReference type="GO" id="GO:0016020">
    <property type="term" value="C:membrane"/>
    <property type="evidence" value="ECO:0007669"/>
    <property type="project" value="UniProtKB-SubCell"/>
</dbReference>
<evidence type="ECO:0000313" key="9">
    <source>
        <dbReference type="WBParaSite" id="MBELARI_LOCUS18681"/>
    </source>
</evidence>
<proteinExistence type="predicted"/>
<dbReference type="Pfam" id="PF00083">
    <property type="entry name" value="Sugar_tr"/>
    <property type="match status" value="1"/>
</dbReference>
<dbReference type="PROSITE" id="PS50850">
    <property type="entry name" value="MFS"/>
    <property type="match status" value="1"/>
</dbReference>
<protein>
    <submittedName>
        <fullName evidence="9">Major facilitator superfamily (MFS) profile domain-containing protein</fullName>
    </submittedName>
</protein>
<feature type="transmembrane region" description="Helical" evidence="6">
    <location>
        <begin position="423"/>
        <end position="449"/>
    </location>
</feature>
<dbReference type="Proteomes" id="UP000887575">
    <property type="component" value="Unassembled WGS sequence"/>
</dbReference>
<feature type="domain" description="Major facilitator superfamily (MFS) profile" evidence="7">
    <location>
        <begin position="168"/>
        <end position="591"/>
    </location>
</feature>
<feature type="transmembrane region" description="Helical" evidence="6">
    <location>
        <begin position="316"/>
        <end position="336"/>
    </location>
</feature>
<dbReference type="InterPro" id="IPR005828">
    <property type="entry name" value="MFS_sugar_transport-like"/>
</dbReference>
<dbReference type="InterPro" id="IPR005829">
    <property type="entry name" value="Sugar_transporter_CS"/>
</dbReference>
<dbReference type="PROSITE" id="PS00217">
    <property type="entry name" value="SUGAR_TRANSPORT_2"/>
    <property type="match status" value="1"/>
</dbReference>
<evidence type="ECO:0000256" key="3">
    <source>
        <dbReference type="ARBA" id="ARBA00022989"/>
    </source>
</evidence>
<feature type="transmembrane region" description="Helical" evidence="6">
    <location>
        <begin position="469"/>
        <end position="491"/>
    </location>
</feature>
<organism evidence="8 9">
    <name type="scientific">Mesorhabditis belari</name>
    <dbReference type="NCBI Taxonomy" id="2138241"/>
    <lineage>
        <taxon>Eukaryota</taxon>
        <taxon>Metazoa</taxon>
        <taxon>Ecdysozoa</taxon>
        <taxon>Nematoda</taxon>
        <taxon>Chromadorea</taxon>
        <taxon>Rhabditida</taxon>
        <taxon>Rhabditina</taxon>
        <taxon>Rhabditomorpha</taxon>
        <taxon>Rhabditoidea</taxon>
        <taxon>Rhabditidae</taxon>
        <taxon>Mesorhabditinae</taxon>
        <taxon>Mesorhabditis</taxon>
    </lineage>
</organism>
<feature type="transmembrane region" description="Helical" evidence="6">
    <location>
        <begin position="503"/>
        <end position="521"/>
    </location>
</feature>
<dbReference type="InterPro" id="IPR036259">
    <property type="entry name" value="MFS_trans_sf"/>
</dbReference>
<keyword evidence="2 6" id="KW-0812">Transmembrane</keyword>
<keyword evidence="5" id="KW-0175">Coiled coil</keyword>
<keyword evidence="4 6" id="KW-0472">Membrane</keyword>
<name>A0AAF3EWU3_9BILA</name>
<dbReference type="SUPFAM" id="SSF103473">
    <property type="entry name" value="MFS general substrate transporter"/>
    <property type="match status" value="1"/>
</dbReference>
<feature type="transmembrane region" description="Helical" evidence="6">
    <location>
        <begin position="567"/>
        <end position="587"/>
    </location>
</feature>
<feature type="transmembrane region" description="Helical" evidence="6">
    <location>
        <begin position="146"/>
        <end position="171"/>
    </location>
</feature>
<feature type="coiled-coil region" evidence="5">
    <location>
        <begin position="38"/>
        <end position="72"/>
    </location>
</feature>
<evidence type="ECO:0000256" key="1">
    <source>
        <dbReference type="ARBA" id="ARBA00004141"/>
    </source>
</evidence>
<dbReference type="GO" id="GO:0022857">
    <property type="term" value="F:transmembrane transporter activity"/>
    <property type="evidence" value="ECO:0007669"/>
    <property type="project" value="InterPro"/>
</dbReference>
<dbReference type="InterPro" id="IPR020846">
    <property type="entry name" value="MFS_dom"/>
</dbReference>
<evidence type="ECO:0000313" key="8">
    <source>
        <dbReference type="Proteomes" id="UP000887575"/>
    </source>
</evidence>
<dbReference type="Gene3D" id="1.20.1250.20">
    <property type="entry name" value="MFS general substrate transporter like domains"/>
    <property type="match status" value="1"/>
</dbReference>
<keyword evidence="3 6" id="KW-1133">Transmembrane helix</keyword>
<feature type="transmembrane region" description="Helical" evidence="6">
    <location>
        <begin position="283"/>
        <end position="304"/>
    </location>
</feature>
<comment type="subcellular location">
    <subcellularLocation>
        <location evidence="1">Membrane</location>
        <topology evidence="1">Multi-pass membrane protein</topology>
    </subcellularLocation>
</comment>
<evidence type="ECO:0000256" key="6">
    <source>
        <dbReference type="SAM" id="Phobius"/>
    </source>
</evidence>
<evidence type="ECO:0000256" key="2">
    <source>
        <dbReference type="ARBA" id="ARBA00022692"/>
    </source>
</evidence>
<evidence type="ECO:0000259" key="7">
    <source>
        <dbReference type="PROSITE" id="PS50850"/>
    </source>
</evidence>
<sequence length="626" mass="72125">MSKHKSFPYLHILEAPEKKTEAAEILVDSISLSDLEVNKKTSNELSQLRSELQEAKEEIRLLKKSIQRLEQFLKRPQRLAQINHLYFSNTDNFKSILVFRWRLSIMSNDRAENGETLLDEFKNPQLQTTTTKRVKSIDEFLTLGRYCVWFLFCVELMTLTSLICKVCMVFIGATPNIVSCGNVTFVDQTEACERLPILIEMTSCKPVFEYQFLSVNVEYNLICKDAYLVKNSISVQMLGVLVGNFVFGQFSDSYGRKLTIFISLICITVTSFINAYATSFEVFYWLRIVVGFFSGGLSTAIGVYTMENVPTRHRMWVTTVISWSPNYIFFPVIAYYCHDWRTLLKANALLSFLSMICICFLFESPLWLVQKDRFEAARRVFSKIQRIDGRSEDKLGWQELEEALEYRQQIAETRPKKQRKYTYYHILCTWKMLSWTSTLAFGIGATSLVNYALMFNMEKLSGSLYWNNILLGHINALALLFNAVCLAWICLTYYQEPNSNGGWVLRSCTIAITAMCSQLYSAKCMATNELYATAVRNLATANLSIWSRFGTMIAPQLFQLGDSTSPLPYIVLLVVTIIDLTAFQIFIPETKGKSLEKELPPKEKRIFYRERKRRQSLVTDDEAIVQ</sequence>
<keyword evidence="8" id="KW-1185">Reference proteome</keyword>
<evidence type="ECO:0000256" key="4">
    <source>
        <dbReference type="ARBA" id="ARBA00023136"/>
    </source>
</evidence>
<dbReference type="WBParaSite" id="MBELARI_LOCUS18681">
    <property type="protein sequence ID" value="MBELARI_LOCUS18681"/>
    <property type="gene ID" value="MBELARI_LOCUS18681"/>
</dbReference>
<reference evidence="9" key="1">
    <citation type="submission" date="2024-02" db="UniProtKB">
        <authorList>
            <consortium name="WormBaseParasite"/>
        </authorList>
    </citation>
    <scope>IDENTIFICATION</scope>
</reference>
<feature type="transmembrane region" description="Helical" evidence="6">
    <location>
        <begin position="348"/>
        <end position="369"/>
    </location>
</feature>